<dbReference type="InterPro" id="IPR036691">
    <property type="entry name" value="Endo/exonu/phosph_ase_sf"/>
</dbReference>
<evidence type="ECO:0000259" key="3">
    <source>
        <dbReference type="PROSITE" id="PS50102"/>
    </source>
</evidence>
<dbReference type="CDD" id="cd00590">
    <property type="entry name" value="RRM_SF"/>
    <property type="match status" value="1"/>
</dbReference>
<dbReference type="PROSITE" id="PS50878">
    <property type="entry name" value="RT_POL"/>
    <property type="match status" value="1"/>
</dbReference>
<dbReference type="Pfam" id="PF13966">
    <property type="entry name" value="zf-RVT"/>
    <property type="match status" value="1"/>
</dbReference>
<dbReference type="EMBL" id="JARYMX010000005">
    <property type="protein sequence ID" value="KAJ9549100.1"/>
    <property type="molecule type" value="Genomic_DNA"/>
</dbReference>
<comment type="caution">
    <text evidence="5">The sequence shown here is derived from an EMBL/GenBank/DDBJ whole genome shotgun (WGS) entry which is preliminary data.</text>
</comment>
<protein>
    <recommendedName>
        <fullName evidence="7">RRM domain-containing protein</fullName>
    </recommendedName>
</protein>
<dbReference type="Gene3D" id="3.60.10.10">
    <property type="entry name" value="Endonuclease/exonuclease/phosphatase"/>
    <property type="match status" value="1"/>
</dbReference>
<evidence type="ECO:0000256" key="1">
    <source>
        <dbReference type="PROSITE-ProRule" id="PRU00176"/>
    </source>
</evidence>
<dbReference type="SUPFAM" id="SSF54928">
    <property type="entry name" value="RNA-binding domain, RBD"/>
    <property type="match status" value="1"/>
</dbReference>
<reference evidence="5" key="1">
    <citation type="submission" date="2023-03" db="EMBL/GenBank/DDBJ databases">
        <title>Chromosome-scale reference genome and RAD-based genetic map of yellow starthistle (Centaurea solstitialis) reveal putative structural variation and QTLs associated with invader traits.</title>
        <authorList>
            <person name="Reatini B."/>
            <person name="Cang F.A."/>
            <person name="Jiang Q."/>
            <person name="Mckibben M.T.W."/>
            <person name="Barker M.S."/>
            <person name="Rieseberg L.H."/>
            <person name="Dlugosch K.M."/>
        </authorList>
    </citation>
    <scope>NUCLEOTIDE SEQUENCE</scope>
    <source>
        <strain evidence="5">CAN-66</strain>
        <tissue evidence="5">Leaf</tissue>
    </source>
</reference>
<evidence type="ECO:0008006" key="7">
    <source>
        <dbReference type="Google" id="ProtNLM"/>
    </source>
</evidence>
<feature type="region of interest" description="Disordered" evidence="2">
    <location>
        <begin position="121"/>
        <end position="147"/>
    </location>
</feature>
<evidence type="ECO:0000259" key="4">
    <source>
        <dbReference type="PROSITE" id="PS50878"/>
    </source>
</evidence>
<sequence length="1725" mass="195921">MLKAEQARRTSEQLRSTESEHGDWQKVERRRRSRRSSSNFFFTGFPDSWDVVALGKLFMRYGRVTSLYLAKKRTSKGTKFGFVRFTHEDDEKSLEKHLQGIYIGSKRLVINLEKFDRTKGRIERKRDYPEKPNSKHNVPASNKPPPYGKFLSSGTEEGRSFKQVVLGERGSSFADKKEIEATVNVDYLGRLNNCWMGEVKNIDLLRNITYILKEDGMGSCKIHYLGGLSILCEWNSFELAKKSIKANKEMLNHWFSVVQLWKEASFSPKRLTWIDIQGLPPESWCVKTIQSIAESFGKVLELDEPSFDGNMVNSFGALIVTKSMADINTVVKVKVGRKWCLVKVLEEHNRLILSPSAKDIRSEPVSDQEDDDLSCDGVSDTFSTDGRSPENSGGRNSLSNDQIPGTSPKVFPPSPGKAATDFLEEQMLKVSRLGGQPAGIASSVGAHAGHGPSNLGGPRNPFVISQEDVSFKAHDDISPIRKKRGWRPKGLVFLRILGILFVSMKVLSINCCGLKAKGKTEAIRDLMQKEKCMVLGLQETKSESFSDCWVSSLWGQRNIDYIFSSASGLAGGILLSWDSDLFVDPALLRPDEMIMILNLYLVNRFQDQDQETNESVLQSTDPVTYLGPTLFTKDLELIGPNYCGVIGDWKNIDTKVGLINVYGPQSVSLKSSLWDDLQSIILSSLDVIWVIMGDFNAVRFQEERKGSLFDYKEAADFNHFISVAGLQDIQFCGRRFTRFSKDGKKMSKLDRFLVTANFFSFWKDPFVQVLHRTISDHCPIVLNVDEVNFGPKPFRVFDSWLIQEDFQQVVSSSWAFSSFQGTADYVLKEKFKALKKDLKGWSKLESERKLKRKVEIEKALLEWDLKAELGTISEAECRKREEWIFESLQLSHRDKMDLKQKSRVKWAVEGDENSKYFHAIVNQRRRRNNVKGLILEGSWSSDPIVIKDAIFSHFAGRFKDPSLIRPLFFSSLFRRLSPEDANWLERPFSLEEVKNAVWACNGTKSPGPDGLNFNFIKKFWQVIGNSIFAAVHHFEVTGLIGRGCNASFLSLIPKKVDPLEISDYRPINLLGCFYKIVAKLLAGRMVDMEKAFDTVNWNFLFHSMEQMGFGKKWINWIRGCLNSASISILINGSPTKEFQMERGLRQGDPLSPFLFLIAGEVLQLMILEACNKGLFKGIQMATSNRNLSLLQFADDALVFGEWSKKNLFMLSKLLNCFFDVSGLRINLSKCSLFGIGVSDSEVSDMAGMLKCKASSFPFKYLGLPVGGIANKKSFWSDVVEKVTNKLSAWKSSCLSIGGRFTLLKSVLSAIPLYYFSLFKAPVGILKALESIRRRFFWGHRAEDRKMKWIAWNQITKSQAAGGLGVVSLNLKNKALLGIWRFLVEKDAVWKDVISEIYGSDGGFFSTTSRVGKGTWGDIVSCSKEIVVSDHNLISSFKKTIAKDSNSLFWKDDAIEGGSKLQVLFPRLYALDKDKNSRFKDRWSFINGSWCGLWDWRTQVRGRSVADLQNMVLLLCNQKFNTSGSDLWSWTWNKKGSFSVNHLSHLLQRSMEGGVNRDCRWIWNPLIPIKVNIFTWRLLKEAVPTRFNLSRRGIAIQSLACVLCGEGTETLDHCFFSCPLASGLWKKIWAWWDLKSTGLSSFAGFKKLVQQMGIHRKWGNIFLAVCAVAIWQLWKRRNGVLFADEASLEKKRHEDPFPVVQNLTKLWFGNRNHSFFIDYRKIVGYQ</sequence>
<dbReference type="InterPro" id="IPR000477">
    <property type="entry name" value="RT_dom"/>
</dbReference>
<dbReference type="InterPro" id="IPR043502">
    <property type="entry name" value="DNA/RNA_pol_sf"/>
</dbReference>
<dbReference type="InterPro" id="IPR000504">
    <property type="entry name" value="RRM_dom"/>
</dbReference>
<dbReference type="Proteomes" id="UP001172457">
    <property type="component" value="Chromosome 5"/>
</dbReference>
<dbReference type="Gene3D" id="3.30.70.330">
    <property type="match status" value="1"/>
</dbReference>
<feature type="non-terminal residue" evidence="5">
    <location>
        <position position="1"/>
    </location>
</feature>
<feature type="domain" description="RRM" evidence="3">
    <location>
        <begin position="38"/>
        <end position="115"/>
    </location>
</feature>
<evidence type="ECO:0000313" key="5">
    <source>
        <dbReference type="EMBL" id="KAJ9549100.1"/>
    </source>
</evidence>
<feature type="region of interest" description="Disordered" evidence="2">
    <location>
        <begin position="360"/>
        <end position="416"/>
    </location>
</feature>
<accession>A0AA38T6L7</accession>
<dbReference type="SUPFAM" id="SSF56672">
    <property type="entry name" value="DNA/RNA polymerases"/>
    <property type="match status" value="1"/>
</dbReference>
<name>A0AA38T6L7_9ASTR</name>
<dbReference type="SMART" id="SM00360">
    <property type="entry name" value="RRM"/>
    <property type="match status" value="1"/>
</dbReference>
<dbReference type="InterPro" id="IPR035979">
    <property type="entry name" value="RBD_domain_sf"/>
</dbReference>
<feature type="region of interest" description="Disordered" evidence="2">
    <location>
        <begin position="1"/>
        <end position="29"/>
    </location>
</feature>
<dbReference type="CDD" id="cd01650">
    <property type="entry name" value="RT_nLTR_like"/>
    <property type="match status" value="1"/>
</dbReference>
<dbReference type="Pfam" id="PF03372">
    <property type="entry name" value="Exo_endo_phos"/>
    <property type="match status" value="1"/>
</dbReference>
<evidence type="ECO:0000313" key="6">
    <source>
        <dbReference type="Proteomes" id="UP001172457"/>
    </source>
</evidence>
<evidence type="ECO:0000256" key="2">
    <source>
        <dbReference type="SAM" id="MobiDB-lite"/>
    </source>
</evidence>
<keyword evidence="6" id="KW-1185">Reference proteome</keyword>
<dbReference type="GO" id="GO:0003723">
    <property type="term" value="F:RNA binding"/>
    <property type="evidence" value="ECO:0007669"/>
    <property type="project" value="UniProtKB-UniRule"/>
</dbReference>
<dbReference type="PANTHER" id="PTHR33116">
    <property type="entry name" value="REVERSE TRANSCRIPTASE ZINC-BINDING DOMAIN-CONTAINING PROTEIN-RELATED-RELATED"/>
    <property type="match status" value="1"/>
</dbReference>
<keyword evidence="1" id="KW-0694">RNA-binding</keyword>
<feature type="compositionally biased region" description="Basic and acidic residues" evidence="2">
    <location>
        <begin position="121"/>
        <end position="133"/>
    </location>
</feature>
<dbReference type="SUPFAM" id="SSF56219">
    <property type="entry name" value="DNase I-like"/>
    <property type="match status" value="1"/>
</dbReference>
<dbReference type="InterPro" id="IPR005135">
    <property type="entry name" value="Endo/exonuclease/phosphatase"/>
</dbReference>
<proteinExistence type="predicted"/>
<dbReference type="InterPro" id="IPR012677">
    <property type="entry name" value="Nucleotide-bd_a/b_plait_sf"/>
</dbReference>
<organism evidence="5 6">
    <name type="scientific">Centaurea solstitialis</name>
    <name type="common">yellow star-thistle</name>
    <dbReference type="NCBI Taxonomy" id="347529"/>
    <lineage>
        <taxon>Eukaryota</taxon>
        <taxon>Viridiplantae</taxon>
        <taxon>Streptophyta</taxon>
        <taxon>Embryophyta</taxon>
        <taxon>Tracheophyta</taxon>
        <taxon>Spermatophyta</taxon>
        <taxon>Magnoliopsida</taxon>
        <taxon>eudicotyledons</taxon>
        <taxon>Gunneridae</taxon>
        <taxon>Pentapetalae</taxon>
        <taxon>asterids</taxon>
        <taxon>campanulids</taxon>
        <taxon>Asterales</taxon>
        <taxon>Asteraceae</taxon>
        <taxon>Carduoideae</taxon>
        <taxon>Cardueae</taxon>
        <taxon>Centaureinae</taxon>
        <taxon>Centaurea</taxon>
    </lineage>
</organism>
<feature type="domain" description="Reverse transcriptase" evidence="4">
    <location>
        <begin position="972"/>
        <end position="1265"/>
    </location>
</feature>
<dbReference type="Pfam" id="PF00076">
    <property type="entry name" value="RRM_1"/>
    <property type="match status" value="1"/>
</dbReference>
<dbReference type="InterPro" id="IPR026960">
    <property type="entry name" value="RVT-Znf"/>
</dbReference>
<gene>
    <name evidence="5" type="ORF">OSB04_021643</name>
</gene>
<dbReference type="PANTHER" id="PTHR33116:SF77">
    <property type="entry name" value="RNA-DIRECTED DNA POLYMERASE"/>
    <property type="match status" value="1"/>
</dbReference>
<dbReference type="PROSITE" id="PS50102">
    <property type="entry name" value="RRM"/>
    <property type="match status" value="1"/>
</dbReference>
<feature type="compositionally biased region" description="Basic and acidic residues" evidence="2">
    <location>
        <begin position="1"/>
        <end position="27"/>
    </location>
</feature>
<dbReference type="Pfam" id="PF00078">
    <property type="entry name" value="RVT_1"/>
    <property type="match status" value="1"/>
</dbReference>
<dbReference type="GO" id="GO:0003824">
    <property type="term" value="F:catalytic activity"/>
    <property type="evidence" value="ECO:0007669"/>
    <property type="project" value="InterPro"/>
</dbReference>
<feature type="compositionally biased region" description="Polar residues" evidence="2">
    <location>
        <begin position="380"/>
        <end position="405"/>
    </location>
</feature>